<reference evidence="5 6" key="1">
    <citation type="journal article" date="2019" name="Antonie Van Leeuwenhoek">
        <title>Description of 'Ca. Methylobacter oryzae' KRF1, a novel species from the environmentally important Methylobacter clade 2.</title>
        <authorList>
            <person name="Khatri K."/>
            <person name="Mohite J.A."/>
            <person name="Pandit P.S."/>
            <person name="Bahulikar R."/>
            <person name="Rahalkar M.C."/>
        </authorList>
    </citation>
    <scope>NUCLEOTIDE SEQUENCE [LARGE SCALE GENOMIC DNA]</scope>
    <source>
        <strain evidence="5 6">KRF1</strain>
    </source>
</reference>
<dbReference type="Pfam" id="PF01553">
    <property type="entry name" value="Acyltransferase"/>
    <property type="match status" value="1"/>
</dbReference>
<keyword evidence="6" id="KW-1185">Reference proteome</keyword>
<dbReference type="InterPro" id="IPR002123">
    <property type="entry name" value="Plipid/glycerol_acylTrfase"/>
</dbReference>
<proteinExistence type="predicted"/>
<evidence type="ECO:0000256" key="3">
    <source>
        <dbReference type="ARBA" id="ARBA00023315"/>
    </source>
</evidence>
<evidence type="ECO:0000256" key="1">
    <source>
        <dbReference type="ARBA" id="ARBA00005189"/>
    </source>
</evidence>
<evidence type="ECO:0000259" key="4">
    <source>
        <dbReference type="SMART" id="SM00563"/>
    </source>
</evidence>
<dbReference type="PANTHER" id="PTHR10434:SF11">
    <property type="entry name" value="1-ACYL-SN-GLYCEROL-3-PHOSPHATE ACYLTRANSFERASE"/>
    <property type="match status" value="1"/>
</dbReference>
<keyword evidence="3 5" id="KW-0012">Acyltransferase</keyword>
<dbReference type="EMBL" id="RYFG02000107">
    <property type="protein sequence ID" value="TRW92701.1"/>
    <property type="molecule type" value="Genomic_DNA"/>
</dbReference>
<dbReference type="SMART" id="SM00563">
    <property type="entry name" value="PlsC"/>
    <property type="match status" value="1"/>
</dbReference>
<name>A0ABY3C826_9GAMM</name>
<dbReference type="RefSeq" id="WP_127028491.1">
    <property type="nucleotide sequence ID" value="NZ_RYFG02000107.1"/>
</dbReference>
<protein>
    <submittedName>
        <fullName evidence="5">1-acyl-sn-glycerol-3-phosphate acyltransferase</fullName>
    </submittedName>
</protein>
<feature type="domain" description="Phospholipid/glycerol acyltransferase" evidence="4">
    <location>
        <begin position="35"/>
        <end position="156"/>
    </location>
</feature>
<dbReference type="GO" id="GO:0016746">
    <property type="term" value="F:acyltransferase activity"/>
    <property type="evidence" value="ECO:0007669"/>
    <property type="project" value="UniProtKB-KW"/>
</dbReference>
<keyword evidence="2" id="KW-0808">Transferase</keyword>
<accession>A0ABY3C826</accession>
<gene>
    <name evidence="5" type="ORF">EKO24_014840</name>
</gene>
<dbReference type="Proteomes" id="UP000733744">
    <property type="component" value="Unassembled WGS sequence"/>
</dbReference>
<dbReference type="CDD" id="cd07989">
    <property type="entry name" value="LPLAT_AGPAT-like"/>
    <property type="match status" value="1"/>
</dbReference>
<sequence>MLRRLFYLLLVKPLVLFLIGLNVRGREHLPNSGPAIVVANHNSHLDTLVLMSLFPQALIPQVHPVAAADYFCRNRWLKAFALNIVGIIPIDRRPSARDGDTLAPLLTALDQGKILILFPEGTRGQPERRGKFKSGVAHLLSKRPDVPITPVFFSGLGKCLPKGEFVLVPFFVDVFIAPAIAWNGRRQGFMEVLEQAFDALQISADKPGCDQG</sequence>
<comment type="caution">
    <text evidence="5">The sequence shown here is derived from an EMBL/GenBank/DDBJ whole genome shotgun (WGS) entry which is preliminary data.</text>
</comment>
<comment type="pathway">
    <text evidence="1">Lipid metabolism.</text>
</comment>
<dbReference type="PANTHER" id="PTHR10434">
    <property type="entry name" value="1-ACYL-SN-GLYCEROL-3-PHOSPHATE ACYLTRANSFERASE"/>
    <property type="match status" value="1"/>
</dbReference>
<organism evidence="5 6">
    <name type="scientific">Candidatus Methylobacter oryzae</name>
    <dbReference type="NCBI Taxonomy" id="2497749"/>
    <lineage>
        <taxon>Bacteria</taxon>
        <taxon>Pseudomonadati</taxon>
        <taxon>Pseudomonadota</taxon>
        <taxon>Gammaproteobacteria</taxon>
        <taxon>Methylococcales</taxon>
        <taxon>Methylococcaceae</taxon>
        <taxon>Methylobacter</taxon>
    </lineage>
</organism>
<dbReference type="SUPFAM" id="SSF69593">
    <property type="entry name" value="Glycerol-3-phosphate (1)-acyltransferase"/>
    <property type="match status" value="1"/>
</dbReference>
<evidence type="ECO:0000313" key="5">
    <source>
        <dbReference type="EMBL" id="TRW92701.1"/>
    </source>
</evidence>
<evidence type="ECO:0000256" key="2">
    <source>
        <dbReference type="ARBA" id="ARBA00022679"/>
    </source>
</evidence>
<evidence type="ECO:0000313" key="6">
    <source>
        <dbReference type="Proteomes" id="UP000733744"/>
    </source>
</evidence>